<dbReference type="Proteomes" id="UP000670776">
    <property type="component" value="Unassembled WGS sequence"/>
</dbReference>
<keyword evidence="2" id="KW-1185">Reference proteome</keyword>
<dbReference type="RefSeq" id="WP_209653043.1">
    <property type="nucleotide sequence ID" value="NZ_JAGJCB010000003.1"/>
</dbReference>
<name>A0ABS4BR77_9FLAO</name>
<sequence length="66" mass="7897">MYAKTAIKFHEREGWVFLKETVTQLMELHLATNSGIVELTICGENQQEYKIWIDIWKICNRKDLRI</sequence>
<protein>
    <submittedName>
        <fullName evidence="1">Uncharacterized protein</fullName>
    </submittedName>
</protein>
<gene>
    <name evidence="1" type="ORF">J8H85_04400</name>
</gene>
<proteinExistence type="predicted"/>
<evidence type="ECO:0000313" key="2">
    <source>
        <dbReference type="Proteomes" id="UP000670776"/>
    </source>
</evidence>
<organism evidence="1 2">
    <name type="scientific">Mariniflexile gromovii</name>
    <dbReference type="NCBI Taxonomy" id="362523"/>
    <lineage>
        <taxon>Bacteria</taxon>
        <taxon>Pseudomonadati</taxon>
        <taxon>Bacteroidota</taxon>
        <taxon>Flavobacteriia</taxon>
        <taxon>Flavobacteriales</taxon>
        <taxon>Flavobacteriaceae</taxon>
        <taxon>Mariniflexile</taxon>
    </lineage>
</organism>
<accession>A0ABS4BR77</accession>
<dbReference type="EMBL" id="JAGJCB010000003">
    <property type="protein sequence ID" value="MBP0903060.1"/>
    <property type="molecule type" value="Genomic_DNA"/>
</dbReference>
<comment type="caution">
    <text evidence="1">The sequence shown here is derived from an EMBL/GenBank/DDBJ whole genome shotgun (WGS) entry which is preliminary data.</text>
</comment>
<reference evidence="1 2" key="1">
    <citation type="submission" date="2021-04" db="EMBL/GenBank/DDBJ databases">
        <title>Mariniflexile gromovii gen. nov., sp. nov., a gliding bacterium isolated from the sea urchin Strongylocentrotus intermedius.</title>
        <authorList>
            <person name="Ko S."/>
            <person name="Le V."/>
            <person name="Ahn C.-Y."/>
            <person name="Oh H.-M."/>
        </authorList>
    </citation>
    <scope>NUCLEOTIDE SEQUENCE [LARGE SCALE GENOMIC DNA]</scope>
    <source>
        <strain evidence="1 2">KCTC 12570</strain>
    </source>
</reference>
<evidence type="ECO:0000313" key="1">
    <source>
        <dbReference type="EMBL" id="MBP0903060.1"/>
    </source>
</evidence>